<protein>
    <submittedName>
        <fullName evidence="1">Uncharacterized protein</fullName>
    </submittedName>
</protein>
<name>A0A8J8NFW9_HALGN</name>
<organism evidence="1 2">
    <name type="scientific">Halteria grandinella</name>
    <dbReference type="NCBI Taxonomy" id="5974"/>
    <lineage>
        <taxon>Eukaryota</taxon>
        <taxon>Sar</taxon>
        <taxon>Alveolata</taxon>
        <taxon>Ciliophora</taxon>
        <taxon>Intramacronucleata</taxon>
        <taxon>Spirotrichea</taxon>
        <taxon>Stichotrichia</taxon>
        <taxon>Sporadotrichida</taxon>
        <taxon>Halteriidae</taxon>
        <taxon>Halteria</taxon>
    </lineage>
</organism>
<keyword evidence="2" id="KW-1185">Reference proteome</keyword>
<sequence length="79" mass="9108">MQVLLAFQHYVRLIERIIDFQIKQGYDKVYVGFNDSMVVKAVQNINETLAKKYEVESTVPPQLLTGSKELLTNYAYSCC</sequence>
<dbReference type="EMBL" id="RRYP01017868">
    <property type="protein sequence ID" value="TNV73901.1"/>
    <property type="molecule type" value="Genomic_DNA"/>
</dbReference>
<accession>A0A8J8NFW9</accession>
<evidence type="ECO:0000313" key="1">
    <source>
        <dbReference type="EMBL" id="TNV73901.1"/>
    </source>
</evidence>
<comment type="caution">
    <text evidence="1">The sequence shown here is derived from an EMBL/GenBank/DDBJ whole genome shotgun (WGS) entry which is preliminary data.</text>
</comment>
<reference evidence="1" key="1">
    <citation type="submission" date="2019-06" db="EMBL/GenBank/DDBJ databases">
        <authorList>
            <person name="Zheng W."/>
        </authorList>
    </citation>
    <scope>NUCLEOTIDE SEQUENCE</scope>
    <source>
        <strain evidence="1">QDHG01</strain>
    </source>
</reference>
<proteinExistence type="predicted"/>
<dbReference type="AlphaFoldDB" id="A0A8J8NFW9"/>
<gene>
    <name evidence="1" type="ORF">FGO68_gene10998</name>
</gene>
<evidence type="ECO:0000313" key="2">
    <source>
        <dbReference type="Proteomes" id="UP000785679"/>
    </source>
</evidence>
<dbReference type="Proteomes" id="UP000785679">
    <property type="component" value="Unassembled WGS sequence"/>
</dbReference>